<protein>
    <submittedName>
        <fullName evidence="1">Uncharacterized protein</fullName>
    </submittedName>
</protein>
<proteinExistence type="predicted"/>
<keyword evidence="2" id="KW-1185">Reference proteome</keyword>
<dbReference type="EMBL" id="SRYG01000001">
    <property type="protein sequence ID" value="TGY67201.1"/>
    <property type="molecule type" value="Genomic_DNA"/>
</dbReference>
<name>A0AC61RAZ0_9FIRM</name>
<reference evidence="1" key="1">
    <citation type="submission" date="2019-04" db="EMBL/GenBank/DDBJ databases">
        <title>Microbes associate with the intestines of laboratory mice.</title>
        <authorList>
            <person name="Navarre W."/>
            <person name="Wong E."/>
            <person name="Huang K."/>
            <person name="Tropini C."/>
            <person name="Ng K."/>
            <person name="Yu B."/>
        </authorList>
    </citation>
    <scope>NUCLEOTIDE SEQUENCE</scope>
    <source>
        <strain evidence="1">NM09_H32</strain>
    </source>
</reference>
<comment type="caution">
    <text evidence="1">The sequence shown here is derived from an EMBL/GenBank/DDBJ whole genome shotgun (WGS) entry which is preliminary data.</text>
</comment>
<evidence type="ECO:0000313" key="2">
    <source>
        <dbReference type="Proteomes" id="UP000308836"/>
    </source>
</evidence>
<dbReference type="Proteomes" id="UP000308836">
    <property type="component" value="Unassembled WGS sequence"/>
</dbReference>
<gene>
    <name evidence="1" type="ORF">E5336_00015</name>
</gene>
<accession>A0AC61RAZ0</accession>
<sequence>MKTNLPHEVVLDLLPGYIEHLNHPETDALVQAHLNACPSCAQTYARMAHEMDSPPEHAHEIDYLKKIRRRGRWKVAGAALLAIVLVFGSFGFWTYGIGKMAPTRSLRYFLYVSEPCVVIDGSMLNESETVKGVQWKQDGSTLVATIRTVPKRTDASSTFHSQYSPSAPVETVVVNGRVAWENGEKIEQSTSRLYDLRTPGGDDLEKIRQIVAFDGAIQDFDVAFEAGTVSIETPEDVDATAMKAASQRLLALVQVAHTVRWNDRVSYRCSDFLEGDKLKEAYDHPLVLQQALQSGQANRTIAYAWDDPAIEMVELRLWNGDELRKRFGTTSAGQSKVPLEDGPVTIGVRAKKEGEWHDFGTRKLELDPDTYSVLVEVKANGFDVQGGGIQ</sequence>
<evidence type="ECO:0000313" key="1">
    <source>
        <dbReference type="EMBL" id="TGY67201.1"/>
    </source>
</evidence>
<organism evidence="1 2">
    <name type="scientific">Dubosiella muris</name>
    <dbReference type="NCBI Taxonomy" id="3038133"/>
    <lineage>
        <taxon>Bacteria</taxon>
        <taxon>Bacillati</taxon>
        <taxon>Bacillota</taxon>
        <taxon>Erysipelotrichia</taxon>
        <taxon>Erysipelotrichales</taxon>
        <taxon>Erysipelotrichaceae</taxon>
        <taxon>Dubosiella</taxon>
    </lineage>
</organism>